<evidence type="ECO:0000313" key="1">
    <source>
        <dbReference type="EMBL" id="TWT76043.1"/>
    </source>
</evidence>
<dbReference type="Gene3D" id="3.40.720.10">
    <property type="entry name" value="Alkaline Phosphatase, subunit A"/>
    <property type="match status" value="1"/>
</dbReference>
<proteinExistence type="predicted"/>
<dbReference type="Pfam" id="PF01663">
    <property type="entry name" value="Phosphodiest"/>
    <property type="match status" value="1"/>
</dbReference>
<organism evidence="1 2">
    <name type="scientific">Posidoniimonas polymericola</name>
    <dbReference type="NCBI Taxonomy" id="2528002"/>
    <lineage>
        <taxon>Bacteria</taxon>
        <taxon>Pseudomonadati</taxon>
        <taxon>Planctomycetota</taxon>
        <taxon>Planctomycetia</taxon>
        <taxon>Pirellulales</taxon>
        <taxon>Lacipirellulaceae</taxon>
        <taxon>Posidoniimonas</taxon>
    </lineage>
</organism>
<dbReference type="GO" id="GO:0016787">
    <property type="term" value="F:hydrolase activity"/>
    <property type="evidence" value="ECO:0007669"/>
    <property type="project" value="UniProtKB-ARBA"/>
</dbReference>
<dbReference type="EMBL" id="SJPO01000006">
    <property type="protein sequence ID" value="TWT76043.1"/>
    <property type="molecule type" value="Genomic_DNA"/>
</dbReference>
<dbReference type="Proteomes" id="UP000318478">
    <property type="component" value="Unassembled WGS sequence"/>
</dbReference>
<dbReference type="InterPro" id="IPR017850">
    <property type="entry name" value="Alkaline_phosphatase_core_sf"/>
</dbReference>
<reference evidence="1 2" key="1">
    <citation type="submission" date="2019-02" db="EMBL/GenBank/DDBJ databases">
        <title>Deep-cultivation of Planctomycetes and their phenomic and genomic characterization uncovers novel biology.</title>
        <authorList>
            <person name="Wiegand S."/>
            <person name="Jogler M."/>
            <person name="Boedeker C."/>
            <person name="Pinto D."/>
            <person name="Vollmers J."/>
            <person name="Rivas-Marin E."/>
            <person name="Kohn T."/>
            <person name="Peeters S.H."/>
            <person name="Heuer A."/>
            <person name="Rast P."/>
            <person name="Oberbeckmann S."/>
            <person name="Bunk B."/>
            <person name="Jeske O."/>
            <person name="Meyerdierks A."/>
            <person name="Storesund J.E."/>
            <person name="Kallscheuer N."/>
            <person name="Luecker S."/>
            <person name="Lage O.M."/>
            <person name="Pohl T."/>
            <person name="Merkel B.J."/>
            <person name="Hornburger P."/>
            <person name="Mueller R.-W."/>
            <person name="Bruemmer F."/>
            <person name="Labrenz M."/>
            <person name="Spormann A.M."/>
            <person name="Op Den Camp H."/>
            <person name="Overmann J."/>
            <person name="Amann R."/>
            <person name="Jetten M.S.M."/>
            <person name="Mascher T."/>
            <person name="Medema M.H."/>
            <person name="Devos D.P."/>
            <person name="Kaster A.-K."/>
            <person name="Ovreas L."/>
            <person name="Rohde M."/>
            <person name="Galperin M.Y."/>
            <person name="Jogler C."/>
        </authorList>
    </citation>
    <scope>NUCLEOTIDE SEQUENCE [LARGE SCALE GENOMIC DNA]</scope>
    <source>
        <strain evidence="1 2">Pla123a</strain>
    </source>
</reference>
<comment type="caution">
    <text evidence="1">The sequence shown here is derived from an EMBL/GenBank/DDBJ whole genome shotgun (WGS) entry which is preliminary data.</text>
</comment>
<protein>
    <submittedName>
        <fullName evidence="1">Phosphoglyceromutase</fullName>
    </submittedName>
</protein>
<dbReference type="PANTHER" id="PTHR10151">
    <property type="entry name" value="ECTONUCLEOTIDE PYROPHOSPHATASE/PHOSPHODIESTERASE"/>
    <property type="match status" value="1"/>
</dbReference>
<keyword evidence="2" id="KW-1185">Reference proteome</keyword>
<evidence type="ECO:0000313" key="2">
    <source>
        <dbReference type="Proteomes" id="UP000318478"/>
    </source>
</evidence>
<gene>
    <name evidence="1" type="ORF">Pla123a_28290</name>
</gene>
<name>A0A5C5YM51_9BACT</name>
<dbReference type="AlphaFoldDB" id="A0A5C5YM51"/>
<dbReference type="SUPFAM" id="SSF53649">
    <property type="entry name" value="Alkaline phosphatase-like"/>
    <property type="match status" value="1"/>
</dbReference>
<dbReference type="PANTHER" id="PTHR10151:SF120">
    <property type="entry name" value="BIS(5'-ADENOSYL)-TRIPHOSPHATASE"/>
    <property type="match status" value="1"/>
</dbReference>
<accession>A0A5C5YM51</accession>
<dbReference type="InterPro" id="IPR002591">
    <property type="entry name" value="Phosphodiest/P_Trfase"/>
</dbReference>
<sequence length="417" mass="43441">MFRYLTIVMTVAGVLAWQSRGQASNRVLVIGIDGAGGQYVTQASTPTLDALAAAGVARYDFLNEGALVESPPDGYGASGVNWSTILTGASAAHHGVSDNSFAGQNFDQFPHFFQHAKQHDSSLTTVSLANWTPINTHIAPDQYTDIEVGYDLGTVEQQDQAVADDAADLLGFTDPDALFLHFDQVDHAGHAYSWGSPQHLLAIESVDSLVGAVVDAVNARPGVLSGAEDWLILVTADHGAAPGAFGHYASQGEPNWEVPFFASGPSVAPGTSLQQGTLRDVAATALWHLGVDPFAAGLDGAVRGLEVPAPNGVAGDVNQDGLLSGDGSGLAAEDDVTAFLDNWLVRGVGGVESRYRRGDLNFDGVTDLSDWALLNKLNPAIGQATLRGLSGMAPEPSAAVLSLAVSSLLASQRPPHN</sequence>